<dbReference type="InterPro" id="IPR051354">
    <property type="entry name" value="Transposase_27_IS1"/>
</dbReference>
<dbReference type="KEGG" id="sdz:Asd1617_05667"/>
<evidence type="ECO:0000313" key="6">
    <source>
        <dbReference type="Proteomes" id="UP000031647"/>
    </source>
</evidence>
<evidence type="ECO:0000313" key="5">
    <source>
        <dbReference type="EMBL" id="AHA68494.1"/>
    </source>
</evidence>
<name>A0A0A7A370_SHIDY</name>
<sequence length="134" mass="14722">MIWPWNGVGVPGELARIMGVSLNTIYVHLKTQAAVGNLAHTAGSDVIVCAEMDEQWGYVGAKSRQRWLFYAYDRLRKTVVAHVFGERTMATLGRLMSLLPPFDVVIMDDGLAGRCMNPPEGKAALNQQAIYAAN</sequence>
<keyword evidence="4" id="KW-0233">DNA recombination</keyword>
<dbReference type="EMBL" id="CP006736">
    <property type="protein sequence ID" value="AHA68494.1"/>
    <property type="molecule type" value="Genomic_DNA"/>
</dbReference>
<dbReference type="PATRIC" id="fig|754093.4.peg.5532"/>
<dbReference type="Proteomes" id="UP000031647">
    <property type="component" value="Chromosome"/>
</dbReference>
<comment type="similarity">
    <text evidence="2">Belongs to the transposase 27 family.</text>
</comment>
<evidence type="ECO:0000256" key="1">
    <source>
        <dbReference type="ARBA" id="ARBA00004091"/>
    </source>
</evidence>
<dbReference type="InterPro" id="IPR005063">
    <property type="entry name" value="Transposase_27"/>
</dbReference>
<protein>
    <submittedName>
        <fullName evidence="5">Transposase</fullName>
    </submittedName>
</protein>
<accession>A0A0A7A370</accession>
<evidence type="ECO:0000256" key="4">
    <source>
        <dbReference type="ARBA" id="ARBA00023172"/>
    </source>
</evidence>
<dbReference type="PANTHER" id="PTHR33293">
    <property type="entry name" value="INSERTION ELEMENT IS1 1 PROTEIN INSB-RELATED"/>
    <property type="match status" value="1"/>
</dbReference>
<gene>
    <name evidence="5" type="ORF">Asd1617_05667</name>
</gene>
<comment type="function">
    <text evidence="1">Absolutely required for transposition of IS1.</text>
</comment>
<evidence type="ECO:0000256" key="2">
    <source>
        <dbReference type="ARBA" id="ARBA00008841"/>
    </source>
</evidence>
<keyword evidence="3" id="KW-0815">Transposition</keyword>
<proteinExistence type="inferred from homology"/>
<dbReference type="HOGENOM" id="CLU_1894776_0_0_6"/>
<dbReference type="PANTHER" id="PTHR33293:SF1">
    <property type="entry name" value="INSERTION ELEMENT IS1 1 PROTEIN INSB-RELATED"/>
    <property type="match status" value="1"/>
</dbReference>
<dbReference type="Pfam" id="PF03400">
    <property type="entry name" value="DDE_Tnp_IS1"/>
    <property type="match status" value="1"/>
</dbReference>
<organism evidence="5 6">
    <name type="scientific">Shigella dysenteriae 1617</name>
    <dbReference type="NCBI Taxonomy" id="754093"/>
    <lineage>
        <taxon>Bacteria</taxon>
        <taxon>Pseudomonadati</taxon>
        <taxon>Pseudomonadota</taxon>
        <taxon>Gammaproteobacteria</taxon>
        <taxon>Enterobacterales</taxon>
        <taxon>Enterobacteriaceae</taxon>
        <taxon>Shigella</taxon>
    </lineage>
</organism>
<dbReference type="GO" id="GO:0003677">
    <property type="term" value="F:DNA binding"/>
    <property type="evidence" value="ECO:0007669"/>
    <property type="project" value="InterPro"/>
</dbReference>
<evidence type="ECO:0000256" key="3">
    <source>
        <dbReference type="ARBA" id="ARBA00022578"/>
    </source>
</evidence>
<dbReference type="GO" id="GO:0004803">
    <property type="term" value="F:transposase activity"/>
    <property type="evidence" value="ECO:0007669"/>
    <property type="project" value="InterPro"/>
</dbReference>
<dbReference type="AlphaFoldDB" id="A0A0A7A370"/>
<dbReference type="GO" id="GO:0006313">
    <property type="term" value="P:DNA transposition"/>
    <property type="evidence" value="ECO:0007669"/>
    <property type="project" value="InterPro"/>
</dbReference>
<reference evidence="5 6" key="1">
    <citation type="submission" date="2013-09" db="EMBL/GenBank/DDBJ databases">
        <title>Comparative genomics of Sd1617 to representative strains in evaluating its pathogenesis.</title>
        <authorList>
            <person name="Aksomboon Vongsawan A."/>
            <person name="Kapatral V."/>
            <person name="Vaisvil B."/>
            <person name="Serichantalergs O."/>
            <person name="Hale T.L."/>
            <person name="Mason C.J."/>
        </authorList>
    </citation>
    <scope>NUCLEOTIDE SEQUENCE [LARGE SCALE GENOMIC DNA]</scope>
    <source>
        <strain evidence="5 6">1617</strain>
    </source>
</reference>